<proteinExistence type="predicted"/>
<keyword evidence="2" id="KW-1185">Reference proteome</keyword>
<organism evidence="1 2">
    <name type="scientific">Rugamonas rubra</name>
    <dbReference type="NCBI Taxonomy" id="758825"/>
    <lineage>
        <taxon>Bacteria</taxon>
        <taxon>Pseudomonadati</taxon>
        <taxon>Pseudomonadota</taxon>
        <taxon>Betaproteobacteria</taxon>
        <taxon>Burkholderiales</taxon>
        <taxon>Oxalobacteraceae</taxon>
        <taxon>Telluria group</taxon>
        <taxon>Rugamonas</taxon>
    </lineage>
</organism>
<protein>
    <recommendedName>
        <fullName evidence="3">DUF3144 domain-containing protein</fullName>
    </recommendedName>
</protein>
<dbReference type="Pfam" id="PF11342">
    <property type="entry name" value="DUF3144"/>
    <property type="match status" value="1"/>
</dbReference>
<name>A0A1I4JP55_9BURK</name>
<dbReference type="AlphaFoldDB" id="A0A1I4JP55"/>
<gene>
    <name evidence="1" type="ORF">SAMN02982985_01134</name>
</gene>
<sequence>MTEKTENDKHYWQLVDTFIGIANDKAQTIDRSIIGPSLLYSASRFNAYMLSAVSPTVEAFNENKEAAIKYYLAQHEEMMRENFDDFAANFDKYRNANS</sequence>
<dbReference type="Gene3D" id="1.10.287.3020">
    <property type="match status" value="1"/>
</dbReference>
<reference evidence="1 2" key="1">
    <citation type="submission" date="2016-10" db="EMBL/GenBank/DDBJ databases">
        <authorList>
            <person name="de Groot N.N."/>
        </authorList>
    </citation>
    <scope>NUCLEOTIDE SEQUENCE [LARGE SCALE GENOMIC DNA]</scope>
    <source>
        <strain evidence="1 2">ATCC 43154</strain>
    </source>
</reference>
<evidence type="ECO:0000313" key="2">
    <source>
        <dbReference type="Proteomes" id="UP000199470"/>
    </source>
</evidence>
<dbReference type="EMBL" id="FOTW01000006">
    <property type="protein sequence ID" value="SFL68319.1"/>
    <property type="molecule type" value="Genomic_DNA"/>
</dbReference>
<accession>A0A1I4JP55</accession>
<dbReference type="Proteomes" id="UP000199470">
    <property type="component" value="Unassembled WGS sequence"/>
</dbReference>
<evidence type="ECO:0000313" key="1">
    <source>
        <dbReference type="EMBL" id="SFL68319.1"/>
    </source>
</evidence>
<dbReference type="InterPro" id="IPR021490">
    <property type="entry name" value="DUF3144"/>
</dbReference>
<dbReference type="RefSeq" id="WP_174900428.1">
    <property type="nucleotide sequence ID" value="NZ_FOTW01000006.1"/>
</dbReference>
<evidence type="ECO:0008006" key="3">
    <source>
        <dbReference type="Google" id="ProtNLM"/>
    </source>
</evidence>